<evidence type="ECO:0000313" key="2">
    <source>
        <dbReference type="Proteomes" id="UP001162131"/>
    </source>
</evidence>
<protein>
    <submittedName>
        <fullName evidence="1">Uncharacterized protein</fullName>
    </submittedName>
</protein>
<sequence length="77" mass="9136">MLDNIIKDMQQHPEGQRMLVIGAKHAKTRARTLDSRGATITLTEPYPSEHRLGKKEKAYYLLLSENWEKVKHRWRTY</sequence>
<reference evidence="1" key="1">
    <citation type="submission" date="2021-09" db="EMBL/GenBank/DDBJ databases">
        <authorList>
            <consortium name="AG Swart"/>
            <person name="Singh M."/>
            <person name="Singh A."/>
            <person name="Seah K."/>
            <person name="Emmerich C."/>
        </authorList>
    </citation>
    <scope>NUCLEOTIDE SEQUENCE</scope>
    <source>
        <strain evidence="1">ATCC30299</strain>
    </source>
</reference>
<name>A0AAU9IQG6_9CILI</name>
<proteinExistence type="predicted"/>
<dbReference type="EMBL" id="CAJZBQ010000015">
    <property type="protein sequence ID" value="CAG9316278.1"/>
    <property type="molecule type" value="Genomic_DNA"/>
</dbReference>
<gene>
    <name evidence="1" type="ORF">BSTOLATCC_MIC15713</name>
</gene>
<comment type="caution">
    <text evidence="1">The sequence shown here is derived from an EMBL/GenBank/DDBJ whole genome shotgun (WGS) entry which is preliminary data.</text>
</comment>
<dbReference type="Proteomes" id="UP001162131">
    <property type="component" value="Unassembled WGS sequence"/>
</dbReference>
<keyword evidence="2" id="KW-1185">Reference proteome</keyword>
<accession>A0AAU9IQG6</accession>
<organism evidence="1 2">
    <name type="scientific">Blepharisma stoltei</name>
    <dbReference type="NCBI Taxonomy" id="1481888"/>
    <lineage>
        <taxon>Eukaryota</taxon>
        <taxon>Sar</taxon>
        <taxon>Alveolata</taxon>
        <taxon>Ciliophora</taxon>
        <taxon>Postciliodesmatophora</taxon>
        <taxon>Heterotrichea</taxon>
        <taxon>Heterotrichida</taxon>
        <taxon>Blepharismidae</taxon>
        <taxon>Blepharisma</taxon>
    </lineage>
</organism>
<evidence type="ECO:0000313" key="1">
    <source>
        <dbReference type="EMBL" id="CAG9316278.1"/>
    </source>
</evidence>
<dbReference type="AlphaFoldDB" id="A0AAU9IQG6"/>